<dbReference type="Gene3D" id="2.40.37.10">
    <property type="entry name" value="Lyase, Ornithine Decarboxylase, Chain A, domain 1"/>
    <property type="match status" value="1"/>
</dbReference>
<dbReference type="InterPro" id="IPR009006">
    <property type="entry name" value="Ala_racemase/Decarboxylase_C"/>
</dbReference>
<dbReference type="PANTHER" id="PTHR30511:SF0">
    <property type="entry name" value="ALANINE RACEMASE, CATABOLIC-RELATED"/>
    <property type="match status" value="1"/>
</dbReference>
<dbReference type="InterPro" id="IPR020622">
    <property type="entry name" value="Ala_racemase_pyridoxalP-BS"/>
</dbReference>
<evidence type="ECO:0000313" key="7">
    <source>
        <dbReference type="Proteomes" id="UP000295325"/>
    </source>
</evidence>
<feature type="modified residue" description="N6-(pyridoxal phosphate)lysine" evidence="4">
    <location>
        <position position="33"/>
    </location>
</feature>
<dbReference type="Gene3D" id="3.20.20.10">
    <property type="entry name" value="Alanine racemase"/>
    <property type="match status" value="1"/>
</dbReference>
<protein>
    <submittedName>
        <fullName evidence="6">Alanine racemase</fullName>
    </submittedName>
</protein>
<dbReference type="GO" id="GO:0008784">
    <property type="term" value="F:alanine racemase activity"/>
    <property type="evidence" value="ECO:0007669"/>
    <property type="project" value="InterPro"/>
</dbReference>
<evidence type="ECO:0000256" key="2">
    <source>
        <dbReference type="ARBA" id="ARBA00022898"/>
    </source>
</evidence>
<keyword evidence="3" id="KW-0413">Isomerase</keyword>
<organism evidence="6 7">
    <name type="scientific">Fonticella tunisiensis</name>
    <dbReference type="NCBI Taxonomy" id="1096341"/>
    <lineage>
        <taxon>Bacteria</taxon>
        <taxon>Bacillati</taxon>
        <taxon>Bacillota</taxon>
        <taxon>Clostridia</taxon>
        <taxon>Eubacteriales</taxon>
        <taxon>Clostridiaceae</taxon>
        <taxon>Fonticella</taxon>
    </lineage>
</organism>
<comment type="cofactor">
    <cofactor evidence="1 4">
        <name>pyridoxal 5'-phosphate</name>
        <dbReference type="ChEBI" id="CHEBI:597326"/>
    </cofactor>
</comment>
<dbReference type="Pfam" id="PF00842">
    <property type="entry name" value="Ala_racemase_C"/>
    <property type="match status" value="1"/>
</dbReference>
<accession>A0A4R7KX83</accession>
<dbReference type="NCBIfam" id="TIGR00492">
    <property type="entry name" value="alr"/>
    <property type="match status" value="1"/>
</dbReference>
<evidence type="ECO:0000259" key="5">
    <source>
        <dbReference type="SMART" id="SM01005"/>
    </source>
</evidence>
<keyword evidence="2 4" id="KW-0663">Pyridoxal phosphate</keyword>
<dbReference type="Pfam" id="PF01168">
    <property type="entry name" value="Ala_racemase_N"/>
    <property type="match status" value="1"/>
</dbReference>
<dbReference type="InterPro" id="IPR001608">
    <property type="entry name" value="Ala_racemase_N"/>
</dbReference>
<dbReference type="SMART" id="SM01005">
    <property type="entry name" value="Ala_racemase_C"/>
    <property type="match status" value="1"/>
</dbReference>
<evidence type="ECO:0000256" key="1">
    <source>
        <dbReference type="ARBA" id="ARBA00001933"/>
    </source>
</evidence>
<dbReference type="GO" id="GO:0005829">
    <property type="term" value="C:cytosol"/>
    <property type="evidence" value="ECO:0007669"/>
    <property type="project" value="TreeGrafter"/>
</dbReference>
<dbReference type="PROSITE" id="PS00395">
    <property type="entry name" value="ALANINE_RACEMASE"/>
    <property type="match status" value="1"/>
</dbReference>
<dbReference type="RefSeq" id="WP_166636272.1">
    <property type="nucleotide sequence ID" value="NZ_SOAZ01000001.1"/>
</dbReference>
<proteinExistence type="predicted"/>
<dbReference type="GO" id="GO:0030632">
    <property type="term" value="P:D-alanine biosynthetic process"/>
    <property type="evidence" value="ECO:0007669"/>
    <property type="project" value="TreeGrafter"/>
</dbReference>
<reference evidence="6 7" key="1">
    <citation type="submission" date="2019-03" db="EMBL/GenBank/DDBJ databases">
        <title>Genomic Encyclopedia of Type Strains, Phase IV (KMG-IV): sequencing the most valuable type-strain genomes for metagenomic binning, comparative biology and taxonomic classification.</title>
        <authorList>
            <person name="Goeker M."/>
        </authorList>
    </citation>
    <scope>NUCLEOTIDE SEQUENCE [LARGE SCALE GENOMIC DNA]</scope>
    <source>
        <strain evidence="6 7">DSM 24455</strain>
    </source>
</reference>
<sequence length="357" mass="41842">MRNFWCEINLTDIEYNINYIRSKTNKKIMAVVKANAYGLGIEEITCFLNNIVDAFAVATVDEALKVKSDKDILILNPVFTDDDLDKTQNNFIFTVDNMDSIEKLGARDEKYRVHIYVDTGMNRFGINPEKLEEFIKKIDENYKNIEIEGIYSHLHNTENYQYTKRQIEIFKQTAIRYRERVKFIHLLNSAGFTRYNDLIDIDNMLRIGNIIYGYSGYGDAFKKSFNFFAKPLRVYHVDKNEYIGYGNRFRTKKKMKIGILDVGNIDGFGFSKKIKRNIFYEFAKIIYNRTRNSSEIFYRDKNVKIIAQPSMCHTIINMEGIGDDCTFKINLSPILADSSIPKKYRKGDSYVYVQDNR</sequence>
<dbReference type="SUPFAM" id="SSF50621">
    <property type="entry name" value="Alanine racemase C-terminal domain-like"/>
    <property type="match status" value="1"/>
</dbReference>
<evidence type="ECO:0000256" key="4">
    <source>
        <dbReference type="PIRSR" id="PIRSR600821-50"/>
    </source>
</evidence>
<comment type="caution">
    <text evidence="6">The sequence shown here is derived from an EMBL/GenBank/DDBJ whole genome shotgun (WGS) entry which is preliminary data.</text>
</comment>
<dbReference type="Proteomes" id="UP000295325">
    <property type="component" value="Unassembled WGS sequence"/>
</dbReference>
<name>A0A4R7KX83_9CLOT</name>
<feature type="domain" description="Alanine racemase C-terminal" evidence="5">
    <location>
        <begin position="224"/>
        <end position="345"/>
    </location>
</feature>
<dbReference type="AlphaFoldDB" id="A0A4R7KX83"/>
<dbReference type="PRINTS" id="PR00992">
    <property type="entry name" value="ALARACEMASE"/>
</dbReference>
<evidence type="ECO:0000313" key="6">
    <source>
        <dbReference type="EMBL" id="TDT63620.1"/>
    </source>
</evidence>
<dbReference type="SUPFAM" id="SSF51419">
    <property type="entry name" value="PLP-binding barrel"/>
    <property type="match status" value="1"/>
</dbReference>
<dbReference type="PANTHER" id="PTHR30511">
    <property type="entry name" value="ALANINE RACEMASE"/>
    <property type="match status" value="1"/>
</dbReference>
<dbReference type="InterPro" id="IPR029066">
    <property type="entry name" value="PLP-binding_barrel"/>
</dbReference>
<dbReference type="InterPro" id="IPR000821">
    <property type="entry name" value="Ala_racemase"/>
</dbReference>
<dbReference type="InterPro" id="IPR011079">
    <property type="entry name" value="Ala_racemase_C"/>
</dbReference>
<gene>
    <name evidence="6" type="ORF">EDD71_10145</name>
</gene>
<dbReference type="GO" id="GO:0030170">
    <property type="term" value="F:pyridoxal phosphate binding"/>
    <property type="evidence" value="ECO:0007669"/>
    <property type="project" value="TreeGrafter"/>
</dbReference>
<evidence type="ECO:0000256" key="3">
    <source>
        <dbReference type="ARBA" id="ARBA00023235"/>
    </source>
</evidence>
<dbReference type="EMBL" id="SOAZ01000001">
    <property type="protein sequence ID" value="TDT63620.1"/>
    <property type="molecule type" value="Genomic_DNA"/>
</dbReference>
<keyword evidence="7" id="KW-1185">Reference proteome</keyword>